<evidence type="ECO:0000256" key="3">
    <source>
        <dbReference type="ARBA" id="ARBA00004496"/>
    </source>
</evidence>
<dbReference type="PANTHER" id="PTHR22930">
    <property type="match status" value="1"/>
</dbReference>
<comment type="subcellular location">
    <subcellularLocation>
        <location evidence="3">Cytoplasm</location>
    </subcellularLocation>
    <subcellularLocation>
        <location evidence="2">Nucleus</location>
    </subcellularLocation>
</comment>
<evidence type="ECO:0000256" key="7">
    <source>
        <dbReference type="ARBA" id="ARBA00022722"/>
    </source>
</evidence>
<gene>
    <name evidence="14" type="ORF">NEZAVI_LOCUS5904</name>
</gene>
<comment type="function">
    <text evidence="12">Transposase-derived protein that may have nuclease activity. Does not have transposase activity.</text>
</comment>
<dbReference type="GO" id="GO:0046872">
    <property type="term" value="F:metal ion binding"/>
    <property type="evidence" value="ECO:0007669"/>
    <property type="project" value="UniProtKB-KW"/>
</dbReference>
<sequence>MDLIDFDDLTDDEDFLDLIALFLKEKKVFRPRVTHFLRWSDEEFFDRFRLSKETVQFILNLIKPAISNLTNRNHGVNAELMLLTTLRYYATGSFLNVCGDFSGLHKSTVSRIINKVSRAIASLKNNYIYMVKDEDEERRVKRRMFGISGFPNCIGAINCTHIRLQSSGGDQSQIFRNRRGFFSLNVQTISDADLKIRNIVVRWPGSTDDATIFHNSNIKTRFESGEFRRSVLVGDEGYILKNYLLTPLKNPKIECEYEFNECLIQTWKVAGRCYRVWKRRFPVLAKGLRIKLSSVEAIVVATAVLHNIACNMNEKVPEVDANTALKIEQQQFHYDIAEYSENKTAREPFISYFQRALDTI</sequence>
<dbReference type="EMBL" id="OV725079">
    <property type="protein sequence ID" value="CAH1395670.1"/>
    <property type="molecule type" value="Genomic_DNA"/>
</dbReference>
<evidence type="ECO:0000256" key="8">
    <source>
        <dbReference type="ARBA" id="ARBA00022723"/>
    </source>
</evidence>
<reference evidence="14" key="1">
    <citation type="submission" date="2022-01" db="EMBL/GenBank/DDBJ databases">
        <authorList>
            <person name="King R."/>
        </authorList>
    </citation>
    <scope>NUCLEOTIDE SEQUENCE</scope>
</reference>
<dbReference type="Pfam" id="PF13359">
    <property type="entry name" value="DDE_Tnp_4"/>
    <property type="match status" value="1"/>
</dbReference>
<comment type="similarity">
    <text evidence="4">Belongs to the HARBI1 family.</text>
</comment>
<dbReference type="GO" id="GO:0005737">
    <property type="term" value="C:cytoplasm"/>
    <property type="evidence" value="ECO:0007669"/>
    <property type="project" value="UniProtKB-SubCell"/>
</dbReference>
<dbReference type="InterPro" id="IPR026103">
    <property type="entry name" value="HARBI1_animal"/>
</dbReference>
<dbReference type="AlphaFoldDB" id="A0A9P0H585"/>
<keyword evidence="6" id="KW-0963">Cytoplasm</keyword>
<evidence type="ECO:0000256" key="10">
    <source>
        <dbReference type="ARBA" id="ARBA00023242"/>
    </source>
</evidence>
<dbReference type="GO" id="GO:0004518">
    <property type="term" value="F:nuclease activity"/>
    <property type="evidence" value="ECO:0007669"/>
    <property type="project" value="UniProtKB-KW"/>
</dbReference>
<dbReference type="Proteomes" id="UP001152798">
    <property type="component" value="Chromosome 3"/>
</dbReference>
<dbReference type="InterPro" id="IPR045249">
    <property type="entry name" value="HARBI1-like"/>
</dbReference>
<evidence type="ECO:0000256" key="11">
    <source>
        <dbReference type="ARBA" id="ARBA00030126"/>
    </source>
</evidence>
<organism evidence="14 15">
    <name type="scientific">Nezara viridula</name>
    <name type="common">Southern green stink bug</name>
    <name type="synonym">Cimex viridulus</name>
    <dbReference type="NCBI Taxonomy" id="85310"/>
    <lineage>
        <taxon>Eukaryota</taxon>
        <taxon>Metazoa</taxon>
        <taxon>Ecdysozoa</taxon>
        <taxon>Arthropoda</taxon>
        <taxon>Hexapoda</taxon>
        <taxon>Insecta</taxon>
        <taxon>Pterygota</taxon>
        <taxon>Neoptera</taxon>
        <taxon>Paraneoptera</taxon>
        <taxon>Hemiptera</taxon>
        <taxon>Heteroptera</taxon>
        <taxon>Panheteroptera</taxon>
        <taxon>Pentatomomorpha</taxon>
        <taxon>Pentatomoidea</taxon>
        <taxon>Pentatomidae</taxon>
        <taxon>Pentatominae</taxon>
        <taxon>Nezara</taxon>
    </lineage>
</organism>
<evidence type="ECO:0000256" key="1">
    <source>
        <dbReference type="ARBA" id="ARBA00001968"/>
    </source>
</evidence>
<keyword evidence="9" id="KW-0378">Hydrolase</keyword>
<accession>A0A9P0H585</accession>
<name>A0A9P0H585_NEZVI</name>
<dbReference type="InterPro" id="IPR027806">
    <property type="entry name" value="HARBI1_dom"/>
</dbReference>
<dbReference type="PRINTS" id="PR02086">
    <property type="entry name" value="PUTNUCHARBI1"/>
</dbReference>
<evidence type="ECO:0000259" key="13">
    <source>
        <dbReference type="Pfam" id="PF13359"/>
    </source>
</evidence>
<dbReference type="OrthoDB" id="6625630at2759"/>
<feature type="domain" description="DDE Tnp4" evidence="13">
    <location>
        <begin position="157"/>
        <end position="307"/>
    </location>
</feature>
<evidence type="ECO:0000256" key="6">
    <source>
        <dbReference type="ARBA" id="ARBA00022490"/>
    </source>
</evidence>
<protein>
    <recommendedName>
        <fullName evidence="5">Putative nuclease HARBI1</fullName>
    </recommendedName>
    <alternativeName>
        <fullName evidence="11">Harbinger transposase-derived nuclease</fullName>
    </alternativeName>
</protein>
<evidence type="ECO:0000256" key="4">
    <source>
        <dbReference type="ARBA" id="ARBA00006958"/>
    </source>
</evidence>
<evidence type="ECO:0000256" key="9">
    <source>
        <dbReference type="ARBA" id="ARBA00022801"/>
    </source>
</evidence>
<evidence type="ECO:0000256" key="5">
    <source>
        <dbReference type="ARBA" id="ARBA00015519"/>
    </source>
</evidence>
<dbReference type="PANTHER" id="PTHR22930:SF289">
    <property type="entry name" value="DDE TNP4 DOMAIN-CONTAINING PROTEIN-RELATED"/>
    <property type="match status" value="1"/>
</dbReference>
<dbReference type="GO" id="GO:0016787">
    <property type="term" value="F:hydrolase activity"/>
    <property type="evidence" value="ECO:0007669"/>
    <property type="project" value="UniProtKB-KW"/>
</dbReference>
<evidence type="ECO:0000256" key="12">
    <source>
        <dbReference type="ARBA" id="ARBA00045850"/>
    </source>
</evidence>
<keyword evidence="10" id="KW-0539">Nucleus</keyword>
<evidence type="ECO:0000313" key="15">
    <source>
        <dbReference type="Proteomes" id="UP001152798"/>
    </source>
</evidence>
<keyword evidence="8" id="KW-0479">Metal-binding</keyword>
<evidence type="ECO:0000256" key="2">
    <source>
        <dbReference type="ARBA" id="ARBA00004123"/>
    </source>
</evidence>
<dbReference type="GO" id="GO:0005634">
    <property type="term" value="C:nucleus"/>
    <property type="evidence" value="ECO:0007669"/>
    <property type="project" value="UniProtKB-SubCell"/>
</dbReference>
<comment type="cofactor">
    <cofactor evidence="1">
        <name>a divalent metal cation</name>
        <dbReference type="ChEBI" id="CHEBI:60240"/>
    </cofactor>
</comment>
<keyword evidence="15" id="KW-1185">Reference proteome</keyword>
<proteinExistence type="inferred from homology"/>
<keyword evidence="7" id="KW-0540">Nuclease</keyword>
<evidence type="ECO:0000313" key="14">
    <source>
        <dbReference type="EMBL" id="CAH1395670.1"/>
    </source>
</evidence>